<feature type="repeat" description="TPR" evidence="1">
    <location>
        <begin position="289"/>
        <end position="322"/>
    </location>
</feature>
<name>A0A3M0BM41_9AQUI</name>
<dbReference type="SMART" id="SM00028">
    <property type="entry name" value="TPR"/>
    <property type="match status" value="2"/>
</dbReference>
<comment type="caution">
    <text evidence="4">The sequence shown here is derived from an EMBL/GenBank/DDBJ whole genome shotgun (WGS) entry which is preliminary data.</text>
</comment>
<reference evidence="4 5" key="1">
    <citation type="submission" date="2018-10" db="EMBL/GenBank/DDBJ databases">
        <title>Genomic Encyclopedia of Archaeal and Bacterial Type Strains, Phase II (KMG-II): from individual species to whole genera.</title>
        <authorList>
            <person name="Goeker M."/>
        </authorList>
    </citation>
    <scope>NUCLEOTIDE SEQUENCE [LARGE SCALE GENOMIC DNA]</scope>
    <source>
        <strain evidence="4 5">VM1</strain>
    </source>
</reference>
<organism evidence="4 5">
    <name type="scientific">Hydrogenothermus marinus</name>
    <dbReference type="NCBI Taxonomy" id="133270"/>
    <lineage>
        <taxon>Bacteria</taxon>
        <taxon>Pseudomonadati</taxon>
        <taxon>Aquificota</taxon>
        <taxon>Aquificia</taxon>
        <taxon>Aquificales</taxon>
        <taxon>Hydrogenothermaceae</taxon>
        <taxon>Hydrogenothermus</taxon>
    </lineage>
</organism>
<dbReference type="OrthoDB" id="15560at2"/>
<dbReference type="Gene3D" id="1.25.40.10">
    <property type="entry name" value="Tetratricopeptide repeat domain"/>
    <property type="match status" value="1"/>
</dbReference>
<dbReference type="AlphaFoldDB" id="A0A3M0BM41"/>
<keyword evidence="3" id="KW-0812">Transmembrane</keyword>
<accession>A0A3M0BM41</accession>
<dbReference type="EMBL" id="REFO01000010">
    <property type="protein sequence ID" value="RMA97534.1"/>
    <property type="molecule type" value="Genomic_DNA"/>
</dbReference>
<dbReference type="SUPFAM" id="SSF81901">
    <property type="entry name" value="HCP-like"/>
    <property type="match status" value="1"/>
</dbReference>
<evidence type="ECO:0000256" key="3">
    <source>
        <dbReference type="SAM" id="Phobius"/>
    </source>
</evidence>
<feature type="region of interest" description="Disordered" evidence="2">
    <location>
        <begin position="115"/>
        <end position="139"/>
    </location>
</feature>
<evidence type="ECO:0000313" key="4">
    <source>
        <dbReference type="EMBL" id="RMA97534.1"/>
    </source>
</evidence>
<evidence type="ECO:0000256" key="1">
    <source>
        <dbReference type="PROSITE-ProRule" id="PRU00339"/>
    </source>
</evidence>
<evidence type="ECO:0000313" key="5">
    <source>
        <dbReference type="Proteomes" id="UP000280842"/>
    </source>
</evidence>
<dbReference type="InterPro" id="IPR011990">
    <property type="entry name" value="TPR-like_helical_dom_sf"/>
</dbReference>
<feature type="compositionally biased region" description="Basic and acidic residues" evidence="2">
    <location>
        <begin position="115"/>
        <end position="138"/>
    </location>
</feature>
<feature type="transmembrane region" description="Helical" evidence="3">
    <location>
        <begin position="43"/>
        <end position="64"/>
    </location>
</feature>
<keyword evidence="3" id="KW-1133">Transmembrane helix</keyword>
<dbReference type="InterPro" id="IPR019734">
    <property type="entry name" value="TPR_rpt"/>
</dbReference>
<keyword evidence="5" id="KW-1185">Reference proteome</keyword>
<dbReference type="Proteomes" id="UP000280842">
    <property type="component" value="Unassembled WGS sequence"/>
</dbReference>
<keyword evidence="3" id="KW-0472">Membrane</keyword>
<protein>
    <submittedName>
        <fullName evidence="4">Tetratricopeptide repeat protein</fullName>
    </submittedName>
</protein>
<gene>
    <name evidence="4" type="ORF">CLV39_0148</name>
</gene>
<dbReference type="PROSITE" id="PS50005">
    <property type="entry name" value="TPR"/>
    <property type="match status" value="1"/>
</dbReference>
<dbReference type="RefSeq" id="WP_121922311.1">
    <property type="nucleotide sequence ID" value="NZ_REFO01000010.1"/>
</dbReference>
<evidence type="ECO:0000256" key="2">
    <source>
        <dbReference type="SAM" id="MobiDB-lite"/>
    </source>
</evidence>
<dbReference type="Pfam" id="PF13432">
    <property type="entry name" value="TPR_16"/>
    <property type="match status" value="1"/>
</dbReference>
<keyword evidence="1" id="KW-0802">TPR repeat</keyword>
<proteinExistence type="predicted"/>
<sequence length="375" mass="43780">MSLIIEALKKLKRKDKANNENTVLPPNLKKEDNRIFLQKYKNLLILTGLVVITGIFALLGLEFLKSETKQTYLSNANNTYQKYKTLGINDNSKNNTNIQNNIKTKEVNNTLEMEKKEDLQQNKSLKTTEKEDNVKIENKQSSISNNKKLSVKPPISPNNKNINKISNQDLIKSFQSVPPPIVKKERTESELWEHIYLADSYIRNNQIEKAIKEYEFVLNNRFYDKVASNLVYLLIVNGDIEKLQQAISKYKIYEKPKIFTKTVALLLKFQKFSTAEEILNKYCQKNQKYLCLYLKGLFYEKTGHLKDALTYYEKAYKMRPNDSLIAYSYARILDIKGNYEKAVNIYKEILSLDISDNLRKIVKNRINVLKIYGIR</sequence>